<evidence type="ECO:0000313" key="3">
    <source>
        <dbReference type="EMBL" id="MXV50645.1"/>
    </source>
</evidence>
<evidence type="ECO:0000256" key="1">
    <source>
        <dbReference type="SAM" id="MobiDB-lite"/>
    </source>
</evidence>
<feature type="region of interest" description="Disordered" evidence="1">
    <location>
        <begin position="110"/>
        <end position="136"/>
    </location>
</feature>
<dbReference type="AlphaFoldDB" id="A0A7K1Y7T4"/>
<keyword evidence="2" id="KW-0732">Signal</keyword>
<evidence type="ECO:0000256" key="2">
    <source>
        <dbReference type="SAM" id="SignalP"/>
    </source>
</evidence>
<feature type="signal peptide" evidence="2">
    <location>
        <begin position="1"/>
        <end position="20"/>
    </location>
</feature>
<evidence type="ECO:0000313" key="4">
    <source>
        <dbReference type="Proteomes" id="UP000466586"/>
    </source>
</evidence>
<name>A0A7K1Y7T4_9SPHI</name>
<reference evidence="3 4" key="1">
    <citation type="submission" date="2019-11" db="EMBL/GenBank/DDBJ databases">
        <title>Pedobacter sp. HMF7647 Genome sequencing and assembly.</title>
        <authorList>
            <person name="Kang H."/>
            <person name="Kim H."/>
            <person name="Joh K."/>
        </authorList>
    </citation>
    <scope>NUCLEOTIDE SEQUENCE [LARGE SCALE GENOMIC DNA]</scope>
    <source>
        <strain evidence="3 4">HMF7647</strain>
    </source>
</reference>
<evidence type="ECO:0008006" key="5">
    <source>
        <dbReference type="Google" id="ProtNLM"/>
    </source>
</evidence>
<proteinExistence type="predicted"/>
<comment type="caution">
    <text evidence="3">The sequence shown here is derived from an EMBL/GenBank/DDBJ whole genome shotgun (WGS) entry which is preliminary data.</text>
</comment>
<gene>
    <name evidence="3" type="ORF">GS399_06640</name>
</gene>
<feature type="chain" id="PRO_5029474945" description="DUF4890 domain-containing protein" evidence="2">
    <location>
        <begin position="21"/>
        <end position="136"/>
    </location>
</feature>
<dbReference type="Proteomes" id="UP000466586">
    <property type="component" value="Unassembled WGS sequence"/>
</dbReference>
<dbReference type="EMBL" id="WVHT01000002">
    <property type="protein sequence ID" value="MXV50645.1"/>
    <property type="molecule type" value="Genomic_DNA"/>
</dbReference>
<dbReference type="RefSeq" id="WP_160843804.1">
    <property type="nucleotide sequence ID" value="NZ_WVHT01000002.1"/>
</dbReference>
<accession>A0A7K1Y7T4</accession>
<sequence>MKKLIFGTVIMLGFATASFAQQDSLHHHVKKTPEQRAEMTTNVLDKKLALTSDQKAKIYAINLERAKKMETMRGQKDADHKAIKSEFAESDKQINDLLTDSQKKTYADFKAQQKQKMEARAGGRGHKRDIKDSSSN</sequence>
<keyword evidence="4" id="KW-1185">Reference proteome</keyword>
<organism evidence="3 4">
    <name type="scientific">Hufsiella arboris</name>
    <dbReference type="NCBI Taxonomy" id="2695275"/>
    <lineage>
        <taxon>Bacteria</taxon>
        <taxon>Pseudomonadati</taxon>
        <taxon>Bacteroidota</taxon>
        <taxon>Sphingobacteriia</taxon>
        <taxon>Sphingobacteriales</taxon>
        <taxon>Sphingobacteriaceae</taxon>
        <taxon>Hufsiella</taxon>
    </lineage>
</organism>
<protein>
    <recommendedName>
        <fullName evidence="5">DUF4890 domain-containing protein</fullName>
    </recommendedName>
</protein>